<dbReference type="PROSITE" id="PS51038">
    <property type="entry name" value="BAH"/>
    <property type="match status" value="1"/>
</dbReference>
<dbReference type="GO" id="GO:0044027">
    <property type="term" value="P:negative regulation of gene expression via chromosomal CpG island methylation"/>
    <property type="evidence" value="ECO:0007669"/>
    <property type="project" value="TreeGrafter"/>
</dbReference>
<reference evidence="2" key="2">
    <citation type="submission" date="2020-08" db="EMBL/GenBank/DDBJ databases">
        <title>Plant Genome Project.</title>
        <authorList>
            <person name="Zhang R.-G."/>
        </authorList>
    </citation>
    <scope>NUCLEOTIDE SEQUENCE</scope>
    <source>
        <strain evidence="2">Huo1</strain>
        <tissue evidence="2">Leaf</tissue>
    </source>
</reference>
<feature type="domain" description="BAH" evidence="1">
    <location>
        <begin position="18"/>
        <end position="148"/>
    </location>
</feature>
<evidence type="ECO:0000313" key="3">
    <source>
        <dbReference type="Proteomes" id="UP000298416"/>
    </source>
</evidence>
<dbReference type="InterPro" id="IPR043151">
    <property type="entry name" value="BAH_sf"/>
</dbReference>
<gene>
    <name evidence="2" type="ORF">SASPL_152742</name>
</gene>
<dbReference type="PANTHER" id="PTHR10629:SF50">
    <property type="entry name" value="DNA (CYTOSINE-5)-METHYLTRANSFERASE CMT3"/>
    <property type="match status" value="1"/>
</dbReference>
<dbReference type="InterPro" id="IPR050390">
    <property type="entry name" value="C5-Methyltransferase"/>
</dbReference>
<protein>
    <recommendedName>
        <fullName evidence="1">BAH domain-containing protein</fullName>
    </recommendedName>
</protein>
<dbReference type="GO" id="GO:0005634">
    <property type="term" value="C:nucleus"/>
    <property type="evidence" value="ECO:0007669"/>
    <property type="project" value="TreeGrafter"/>
</dbReference>
<name>A0A8X8W3W8_SALSN</name>
<dbReference type="GO" id="GO:0003682">
    <property type="term" value="F:chromatin binding"/>
    <property type="evidence" value="ECO:0007669"/>
    <property type="project" value="InterPro"/>
</dbReference>
<dbReference type="GO" id="GO:0003886">
    <property type="term" value="F:DNA (cytosine-5-)-methyltransferase activity"/>
    <property type="evidence" value="ECO:0007669"/>
    <property type="project" value="TreeGrafter"/>
</dbReference>
<dbReference type="Gene3D" id="2.30.30.490">
    <property type="match status" value="1"/>
</dbReference>
<organism evidence="2">
    <name type="scientific">Salvia splendens</name>
    <name type="common">Scarlet sage</name>
    <dbReference type="NCBI Taxonomy" id="180675"/>
    <lineage>
        <taxon>Eukaryota</taxon>
        <taxon>Viridiplantae</taxon>
        <taxon>Streptophyta</taxon>
        <taxon>Embryophyta</taxon>
        <taxon>Tracheophyta</taxon>
        <taxon>Spermatophyta</taxon>
        <taxon>Magnoliopsida</taxon>
        <taxon>eudicotyledons</taxon>
        <taxon>Gunneridae</taxon>
        <taxon>Pentapetalae</taxon>
        <taxon>asterids</taxon>
        <taxon>lamiids</taxon>
        <taxon>Lamiales</taxon>
        <taxon>Lamiaceae</taxon>
        <taxon>Nepetoideae</taxon>
        <taxon>Mentheae</taxon>
        <taxon>Salviinae</taxon>
        <taxon>Salvia</taxon>
        <taxon>Salvia subgen. Calosphace</taxon>
        <taxon>core Calosphace</taxon>
    </lineage>
</organism>
<sequence>MEIVQAKYHFLQAEVDEEIYFLDDMSHFKAEDGKKNYICYICKIVELFQAVDEKQLFPTQWYYRADDTVIKTCANLIDNKQEFFSEVKDDNPLDCLEKKLRIMLLPFAFEGQYGERTMLGMYSGCGGMSIGLCLSANGCKLSRPICVSSGAQFEATFKTLTHKDEGEKHA</sequence>
<reference evidence="2" key="1">
    <citation type="submission" date="2018-01" db="EMBL/GenBank/DDBJ databases">
        <authorList>
            <person name="Mao J.F."/>
        </authorList>
    </citation>
    <scope>NUCLEOTIDE SEQUENCE</scope>
    <source>
        <strain evidence="2">Huo1</strain>
        <tissue evidence="2">Leaf</tissue>
    </source>
</reference>
<evidence type="ECO:0000259" key="1">
    <source>
        <dbReference type="PROSITE" id="PS51038"/>
    </source>
</evidence>
<dbReference type="PANTHER" id="PTHR10629">
    <property type="entry name" value="CYTOSINE-SPECIFIC METHYLTRANSFERASE"/>
    <property type="match status" value="1"/>
</dbReference>
<dbReference type="Proteomes" id="UP000298416">
    <property type="component" value="Unassembled WGS sequence"/>
</dbReference>
<dbReference type="EMBL" id="PNBA02000021">
    <property type="protein sequence ID" value="KAG6387550.1"/>
    <property type="molecule type" value="Genomic_DNA"/>
</dbReference>
<evidence type="ECO:0000313" key="2">
    <source>
        <dbReference type="EMBL" id="KAG6387550.1"/>
    </source>
</evidence>
<accession>A0A8X8W3W8</accession>
<keyword evidence="3" id="KW-1185">Reference proteome</keyword>
<dbReference type="InterPro" id="IPR001025">
    <property type="entry name" value="BAH_dom"/>
</dbReference>
<dbReference type="GO" id="GO:0003677">
    <property type="term" value="F:DNA binding"/>
    <property type="evidence" value="ECO:0007669"/>
    <property type="project" value="TreeGrafter"/>
</dbReference>
<dbReference type="AlphaFoldDB" id="A0A8X8W3W8"/>
<proteinExistence type="predicted"/>
<comment type="caution">
    <text evidence="2">The sequence shown here is derived from an EMBL/GenBank/DDBJ whole genome shotgun (WGS) entry which is preliminary data.</text>
</comment>